<evidence type="ECO:0000256" key="4">
    <source>
        <dbReference type="ARBA" id="ARBA00022777"/>
    </source>
</evidence>
<dbReference type="Pfam" id="PF09863">
    <property type="entry name" value="DUF2090"/>
    <property type="match status" value="1"/>
</dbReference>
<dbReference type="EMBL" id="CAJNBH010000006">
    <property type="protein sequence ID" value="CAE6744173.1"/>
    <property type="molecule type" value="Genomic_DNA"/>
</dbReference>
<dbReference type="InterPro" id="IPR002173">
    <property type="entry name" value="Carboh/pur_kinase_PfkB_CS"/>
</dbReference>
<dbReference type="Gene3D" id="3.20.20.70">
    <property type="entry name" value="Aldolase class I"/>
    <property type="match status" value="1"/>
</dbReference>
<name>A0ABM8RC02_9BURK</name>
<dbReference type="InterPro" id="IPR030830">
    <property type="entry name" value="Myo_inos_IolC"/>
</dbReference>
<comment type="similarity">
    <text evidence="1">Belongs to the carbohydrate kinase PfkB family.</text>
</comment>
<organism evidence="9 10">
    <name type="scientific">Paraburkholderia nemoris</name>
    <dbReference type="NCBI Taxonomy" id="2793076"/>
    <lineage>
        <taxon>Bacteria</taxon>
        <taxon>Pseudomonadati</taxon>
        <taxon>Pseudomonadota</taxon>
        <taxon>Betaproteobacteria</taxon>
        <taxon>Burkholderiales</taxon>
        <taxon>Burkholderiaceae</taxon>
        <taxon>Paraburkholderia</taxon>
    </lineage>
</organism>
<dbReference type="SUPFAM" id="SSF53613">
    <property type="entry name" value="Ribokinase-like"/>
    <property type="match status" value="1"/>
</dbReference>
<dbReference type="InterPro" id="IPR011611">
    <property type="entry name" value="PfkB_dom"/>
</dbReference>
<dbReference type="RefSeq" id="WP_234476769.1">
    <property type="nucleotide sequence ID" value="NZ_CAJNBH010000006.1"/>
</dbReference>
<keyword evidence="10" id="KW-1185">Reference proteome</keyword>
<dbReference type="Proteomes" id="UP000673821">
    <property type="component" value="Unassembled WGS sequence"/>
</dbReference>
<dbReference type="InterPro" id="IPR029056">
    <property type="entry name" value="Ribokinase-like"/>
</dbReference>
<gene>
    <name evidence="9" type="primary">iolC</name>
    <name evidence="9" type="ORF">R69776_02611</name>
</gene>
<evidence type="ECO:0000259" key="7">
    <source>
        <dbReference type="Pfam" id="PF00294"/>
    </source>
</evidence>
<dbReference type="Pfam" id="PF00294">
    <property type="entry name" value="PfkB"/>
    <property type="match status" value="1"/>
</dbReference>
<dbReference type="InterPro" id="IPR050306">
    <property type="entry name" value="PfkB_Carbo_kinase"/>
</dbReference>
<dbReference type="Gene3D" id="2.20.150.10">
    <property type="entry name" value="putative 5-dehydro-2- deoxygluconokinase"/>
    <property type="match status" value="1"/>
</dbReference>
<dbReference type="Gene3D" id="3.40.1190.20">
    <property type="match status" value="1"/>
</dbReference>
<evidence type="ECO:0000256" key="5">
    <source>
        <dbReference type="ARBA" id="ARBA00022840"/>
    </source>
</evidence>
<reference evidence="9 10" key="1">
    <citation type="submission" date="2021-02" db="EMBL/GenBank/DDBJ databases">
        <authorList>
            <person name="Vanwijnsberghe S."/>
        </authorList>
    </citation>
    <scope>NUCLEOTIDE SEQUENCE [LARGE SCALE GENOMIC DNA]</scope>
    <source>
        <strain evidence="9 10">R-69776</strain>
    </source>
</reference>
<dbReference type="CDD" id="cd01166">
    <property type="entry name" value="KdgK"/>
    <property type="match status" value="1"/>
</dbReference>
<keyword evidence="4" id="KW-0418">Kinase</keyword>
<evidence type="ECO:0000313" key="10">
    <source>
        <dbReference type="Proteomes" id="UP000673821"/>
    </source>
</evidence>
<proteinExistence type="inferred from homology"/>
<feature type="domain" description="DUF2090" evidence="8">
    <location>
        <begin position="358"/>
        <end position="672"/>
    </location>
</feature>
<dbReference type="PANTHER" id="PTHR43085">
    <property type="entry name" value="HEXOKINASE FAMILY MEMBER"/>
    <property type="match status" value="1"/>
</dbReference>
<evidence type="ECO:0000259" key="8">
    <source>
        <dbReference type="Pfam" id="PF09863"/>
    </source>
</evidence>
<comment type="caution">
    <text evidence="9">The sequence shown here is derived from an EMBL/GenBank/DDBJ whole genome shotgun (WGS) entry which is preliminary data.</text>
</comment>
<feature type="domain" description="Carbohydrate kinase PfkB" evidence="7">
    <location>
        <begin position="39"/>
        <end position="355"/>
    </location>
</feature>
<evidence type="ECO:0000313" key="9">
    <source>
        <dbReference type="EMBL" id="CAE6744173.1"/>
    </source>
</evidence>
<feature type="compositionally biased region" description="Low complexity" evidence="6">
    <location>
        <begin position="673"/>
        <end position="683"/>
    </location>
</feature>
<dbReference type="PROSITE" id="PS00584">
    <property type="entry name" value="PFKB_KINASES_2"/>
    <property type="match status" value="1"/>
</dbReference>
<evidence type="ECO:0000256" key="6">
    <source>
        <dbReference type="SAM" id="MobiDB-lite"/>
    </source>
</evidence>
<dbReference type="InterPro" id="IPR018659">
    <property type="entry name" value="DUF2090"/>
</dbReference>
<sequence length="692" mass="75226">MNHSSTSSGTGIVNGGGLASASGATSATTASRFAPDRSRDIVCLGRLAVDLYAQQVGARLEDVSSFAKYLGGSSANIAFGCARLGLASSLLARVGNDHMGRFLTETLTKEGCDVSHVRVDQERLTALVLLGLKDRDTFPLIFYRENCADMAVDEADFDEAYIASSKALLITGTHFSTEQVNRTSRRALDCASRNNVRTVLDIDYRPVLWGLTGKADGETRFVASEGVTAHLQRILPLFDLVIGTEEEFRIAGGKTELVDALAMVRAVTPATLVLKRGPMGCQIIDGKVPTTLDDLPIHGGVEVEVLNVLGAGDAFASGFLSGWLRDQPLEACARAANASGALVVSRHGCAPAMPTPAELDYFLREAKADPQRMRRPDRDATLARLHRVSPARKQWDEVLGFAFDHRNQFFELAQQTGADEARIVQLKGLFVEAVAQTEAALGLQGRIGILSDDRYGQDALNAATGRGWWIGRPVELPGSVPLVFDHGRSIGTTLIAWPQEHIAKCLVQFHPDEPVEQRLEQEAQLRALYDATQASGHELLLEVIPPKHAHLPQAPDIVYRALKRLYNIGIYPEWWKLEPMDAAQWQAVDALIAERDPYCRGVVLLGLSAGVEQLNEGFRAAAQSATCRGFTVGRTIFHEPSHAWLAGEIGDDELIARVRRTFETLIASWRATRGTTGTQSTTADHAHQEQAA</sequence>
<evidence type="ECO:0000256" key="3">
    <source>
        <dbReference type="ARBA" id="ARBA00022741"/>
    </source>
</evidence>
<keyword evidence="3" id="KW-0547">Nucleotide-binding</keyword>
<dbReference type="PANTHER" id="PTHR43085:SF49">
    <property type="entry name" value="5-DEHYDRO-2-DEOXYGLUCONOKINASE"/>
    <property type="match status" value="1"/>
</dbReference>
<evidence type="ECO:0000256" key="2">
    <source>
        <dbReference type="ARBA" id="ARBA00022679"/>
    </source>
</evidence>
<dbReference type="EC" id="2.7.1.92" evidence="9"/>
<protein>
    <submittedName>
        <fullName evidence="9">5-dehydro-2-deoxygluconokinase</fullName>
        <ecNumber evidence="9">2.7.1.92</ecNumber>
    </submittedName>
</protein>
<dbReference type="NCBIfam" id="TIGR04382">
    <property type="entry name" value="myo_inos_iolC_N"/>
    <property type="match status" value="1"/>
</dbReference>
<dbReference type="InterPro" id="IPR013785">
    <property type="entry name" value="Aldolase_TIM"/>
</dbReference>
<evidence type="ECO:0000256" key="1">
    <source>
        <dbReference type="ARBA" id="ARBA00010688"/>
    </source>
</evidence>
<dbReference type="InterPro" id="IPR023314">
    <property type="entry name" value="Myo_inos_IolC-like_sf"/>
</dbReference>
<keyword evidence="5" id="KW-0067">ATP-binding</keyword>
<keyword evidence="2 9" id="KW-0808">Transferase</keyword>
<dbReference type="GO" id="GO:0047590">
    <property type="term" value="F:5-dehydro-2-deoxygluconokinase activity"/>
    <property type="evidence" value="ECO:0007669"/>
    <property type="project" value="UniProtKB-EC"/>
</dbReference>
<feature type="region of interest" description="Disordered" evidence="6">
    <location>
        <begin position="673"/>
        <end position="692"/>
    </location>
</feature>
<accession>A0ABM8RC02</accession>